<feature type="domain" description="Reverse transcriptase" evidence="2">
    <location>
        <begin position="141"/>
        <end position="201"/>
    </location>
</feature>
<dbReference type="Gene3D" id="3.30.70.270">
    <property type="match status" value="2"/>
</dbReference>
<feature type="domain" description="Reverse transcriptase/retrotransposon-derived protein RNase H-like" evidence="3">
    <location>
        <begin position="236"/>
        <end position="276"/>
    </location>
</feature>
<evidence type="ECO:0008006" key="7">
    <source>
        <dbReference type="Google" id="ProtNLM"/>
    </source>
</evidence>
<evidence type="ECO:0000259" key="2">
    <source>
        <dbReference type="Pfam" id="PF00078"/>
    </source>
</evidence>
<dbReference type="InterPro" id="IPR000477">
    <property type="entry name" value="RT_dom"/>
</dbReference>
<dbReference type="AlphaFoldDB" id="A0A5N6NWT4"/>
<dbReference type="Pfam" id="PF00078">
    <property type="entry name" value="RVT_1"/>
    <property type="match status" value="1"/>
</dbReference>
<dbReference type="PANTHER" id="PTHR37984">
    <property type="entry name" value="PROTEIN CBG26694"/>
    <property type="match status" value="1"/>
</dbReference>
<evidence type="ECO:0000259" key="4">
    <source>
        <dbReference type="Pfam" id="PF17921"/>
    </source>
</evidence>
<name>A0A5N6NWT4_9ASTR</name>
<evidence type="ECO:0000259" key="3">
    <source>
        <dbReference type="Pfam" id="PF17919"/>
    </source>
</evidence>
<organism evidence="5 6">
    <name type="scientific">Mikania micrantha</name>
    <name type="common">bitter vine</name>
    <dbReference type="NCBI Taxonomy" id="192012"/>
    <lineage>
        <taxon>Eukaryota</taxon>
        <taxon>Viridiplantae</taxon>
        <taxon>Streptophyta</taxon>
        <taxon>Embryophyta</taxon>
        <taxon>Tracheophyta</taxon>
        <taxon>Spermatophyta</taxon>
        <taxon>Magnoliopsida</taxon>
        <taxon>eudicotyledons</taxon>
        <taxon>Gunneridae</taxon>
        <taxon>Pentapetalae</taxon>
        <taxon>asterids</taxon>
        <taxon>campanulids</taxon>
        <taxon>Asterales</taxon>
        <taxon>Asteraceae</taxon>
        <taxon>Asteroideae</taxon>
        <taxon>Heliantheae alliance</taxon>
        <taxon>Eupatorieae</taxon>
        <taxon>Mikania</taxon>
    </lineage>
</organism>
<dbReference type="SUPFAM" id="SSF56672">
    <property type="entry name" value="DNA/RNA polymerases"/>
    <property type="match status" value="1"/>
</dbReference>
<protein>
    <recommendedName>
        <fullName evidence="7">Integrase zinc-binding domain-containing protein</fullName>
    </recommendedName>
</protein>
<dbReference type="Pfam" id="PF17921">
    <property type="entry name" value="Integrase_H2C2"/>
    <property type="match status" value="1"/>
</dbReference>
<dbReference type="CDD" id="cd00303">
    <property type="entry name" value="retropepsin_like"/>
    <property type="match status" value="1"/>
</dbReference>
<evidence type="ECO:0000256" key="1">
    <source>
        <dbReference type="ARBA" id="ARBA00023268"/>
    </source>
</evidence>
<gene>
    <name evidence="5" type="ORF">E3N88_15930</name>
</gene>
<reference evidence="5 6" key="1">
    <citation type="submission" date="2019-05" db="EMBL/GenBank/DDBJ databases">
        <title>Mikania micrantha, genome provides insights into the molecular mechanism of rapid growth.</title>
        <authorList>
            <person name="Liu B."/>
        </authorList>
    </citation>
    <scope>NUCLEOTIDE SEQUENCE [LARGE SCALE GENOMIC DNA]</scope>
    <source>
        <strain evidence="5">NLD-2019</strain>
        <tissue evidence="5">Leaf</tissue>
    </source>
</reference>
<dbReference type="InterPro" id="IPR041577">
    <property type="entry name" value="RT_RNaseH_2"/>
</dbReference>
<keyword evidence="1" id="KW-0511">Multifunctional enzyme</keyword>
<dbReference type="PANTHER" id="PTHR37984:SF5">
    <property type="entry name" value="PROTEIN NYNRIN-LIKE"/>
    <property type="match status" value="1"/>
</dbReference>
<evidence type="ECO:0000313" key="6">
    <source>
        <dbReference type="Proteomes" id="UP000326396"/>
    </source>
</evidence>
<dbReference type="EMBL" id="SZYD01000008">
    <property type="protein sequence ID" value="KAD5508227.1"/>
    <property type="molecule type" value="Genomic_DNA"/>
</dbReference>
<proteinExistence type="predicted"/>
<dbReference type="InterPro" id="IPR043502">
    <property type="entry name" value="DNA/RNA_pol_sf"/>
</dbReference>
<feature type="domain" description="Integrase zinc-binding" evidence="4">
    <location>
        <begin position="320"/>
        <end position="364"/>
    </location>
</feature>
<dbReference type="GO" id="GO:0003824">
    <property type="term" value="F:catalytic activity"/>
    <property type="evidence" value="ECO:0007669"/>
    <property type="project" value="UniProtKB-KW"/>
</dbReference>
<accession>A0A5N6NWT4</accession>
<evidence type="ECO:0000313" key="5">
    <source>
        <dbReference type="EMBL" id="KAD5508227.1"/>
    </source>
</evidence>
<dbReference type="OrthoDB" id="1938712at2759"/>
<dbReference type="InterPro" id="IPR050951">
    <property type="entry name" value="Retrovirus_Pol_polyprotein"/>
</dbReference>
<dbReference type="Pfam" id="PF17919">
    <property type="entry name" value="RT_RNaseH_2"/>
    <property type="match status" value="1"/>
</dbReference>
<dbReference type="Gene3D" id="1.10.340.70">
    <property type="match status" value="1"/>
</dbReference>
<keyword evidence="6" id="KW-1185">Reference proteome</keyword>
<comment type="caution">
    <text evidence="5">The sequence shown here is derived from an EMBL/GenBank/DDBJ whole genome shotgun (WGS) entry which is preliminary data.</text>
</comment>
<dbReference type="InterPro" id="IPR043128">
    <property type="entry name" value="Rev_trsase/Diguanyl_cyclase"/>
</dbReference>
<dbReference type="Proteomes" id="UP000326396">
    <property type="component" value="Linkage Group LG16"/>
</dbReference>
<dbReference type="InterPro" id="IPR041588">
    <property type="entry name" value="Integrase_H2C2"/>
</dbReference>
<dbReference type="Gene3D" id="3.10.10.10">
    <property type="entry name" value="HIV Type 1 Reverse Transcriptase, subunit A, domain 1"/>
    <property type="match status" value="1"/>
</dbReference>
<sequence length="449" mass="50290">MGNTRNNQSGSVQEYRQEFTQRSSRVSRWPDRCQLGVFLNVVNDELKAYVRIHKPKTVYNATKEDSKSAEDLVEISLNAIFCKPHTTTMKIHGLIDTIEVLILIDSGSTHNFISVSLVRGMKLQTQFVTSFGIQIGNGDIICCSQLDLRSGYYQIRVSDLDIEKTAFRTHSSHHEFVVMPFGLTNALSTFQATMNDLFRAVVHLDHDKVESIQTWPIPRNVQEPLTNLTKKDGFTWYEEALTAFNTLKQSLVSAPVLRFPDFSKSFTVERDASSEGDLLDDPITSSIMDKLRSDPTLCPGYSLTGDTLMYKGQLVIPNVQSMRDLILAEAHSSPTGGHGGFLKTLKRIQAQYFWPNLSSDVHVFATKFDLPAIEICDSFSCGSLTSITYPKSDLGGKYAHFLPLSHPYTAKSVAAVFCKDIIKLHGFPQSIVLDRDVIFLSNSGWSYFA</sequence>